<sequence length="35" mass="4223">MLEPRCMSSWKILFETVERRIELSRNRLWLGLCGV</sequence>
<evidence type="ECO:0000313" key="1">
    <source>
        <dbReference type="EMBL" id="MBX49176.1"/>
    </source>
</evidence>
<protein>
    <submittedName>
        <fullName evidence="1">Uncharacterized protein</fullName>
    </submittedName>
</protein>
<organism evidence="1">
    <name type="scientific">Rhizophora mucronata</name>
    <name type="common">Asiatic mangrove</name>
    <dbReference type="NCBI Taxonomy" id="61149"/>
    <lineage>
        <taxon>Eukaryota</taxon>
        <taxon>Viridiplantae</taxon>
        <taxon>Streptophyta</taxon>
        <taxon>Embryophyta</taxon>
        <taxon>Tracheophyta</taxon>
        <taxon>Spermatophyta</taxon>
        <taxon>Magnoliopsida</taxon>
        <taxon>eudicotyledons</taxon>
        <taxon>Gunneridae</taxon>
        <taxon>Pentapetalae</taxon>
        <taxon>rosids</taxon>
        <taxon>fabids</taxon>
        <taxon>Malpighiales</taxon>
        <taxon>Rhizophoraceae</taxon>
        <taxon>Rhizophora</taxon>
    </lineage>
</organism>
<reference evidence="1" key="1">
    <citation type="submission" date="2018-02" db="EMBL/GenBank/DDBJ databases">
        <title>Rhizophora mucronata_Transcriptome.</title>
        <authorList>
            <person name="Meera S.P."/>
            <person name="Sreeshan A."/>
            <person name="Augustine A."/>
        </authorList>
    </citation>
    <scope>NUCLEOTIDE SEQUENCE</scope>
    <source>
        <tissue evidence="1">Leaf</tissue>
    </source>
</reference>
<proteinExistence type="predicted"/>
<dbReference type="AlphaFoldDB" id="A0A2P2P310"/>
<name>A0A2P2P310_RHIMU</name>
<accession>A0A2P2P310</accession>
<dbReference type="EMBL" id="GGEC01068692">
    <property type="protein sequence ID" value="MBX49176.1"/>
    <property type="molecule type" value="Transcribed_RNA"/>
</dbReference>